<dbReference type="RefSeq" id="WP_188674447.1">
    <property type="nucleotide sequence ID" value="NZ_BMGP01000002.1"/>
</dbReference>
<gene>
    <name evidence="2" type="ORF">GCM10011399_08820</name>
</gene>
<reference evidence="2 3" key="1">
    <citation type="journal article" date="2014" name="Int. J. Syst. Evol. Microbiol.">
        <title>Complete genome sequence of Corynebacterium casei LMG S-19264T (=DSM 44701T), isolated from a smear-ripened cheese.</title>
        <authorList>
            <consortium name="US DOE Joint Genome Institute (JGI-PGF)"/>
            <person name="Walter F."/>
            <person name="Albersmeier A."/>
            <person name="Kalinowski J."/>
            <person name="Ruckert C."/>
        </authorList>
    </citation>
    <scope>NUCLEOTIDE SEQUENCE [LARGE SCALE GENOMIC DNA]</scope>
    <source>
        <strain evidence="2 3">CGMCC 1.12976</strain>
    </source>
</reference>
<organism evidence="2 3">
    <name type="scientific">Subtercola lobariae</name>
    <dbReference type="NCBI Taxonomy" id="1588641"/>
    <lineage>
        <taxon>Bacteria</taxon>
        <taxon>Bacillati</taxon>
        <taxon>Actinomycetota</taxon>
        <taxon>Actinomycetes</taxon>
        <taxon>Micrococcales</taxon>
        <taxon>Microbacteriaceae</taxon>
        <taxon>Subtercola</taxon>
    </lineage>
</organism>
<dbReference type="InterPro" id="IPR002925">
    <property type="entry name" value="Dienelactn_hydro"/>
</dbReference>
<dbReference type="InterPro" id="IPR029058">
    <property type="entry name" value="AB_hydrolase_fold"/>
</dbReference>
<dbReference type="InterPro" id="IPR051049">
    <property type="entry name" value="Dienelactone_hydrolase-like"/>
</dbReference>
<dbReference type="Gene3D" id="3.40.50.1820">
    <property type="entry name" value="alpha/beta hydrolase"/>
    <property type="match status" value="1"/>
</dbReference>
<accession>A0A917B3K9</accession>
<dbReference type="EMBL" id="BMGP01000002">
    <property type="protein sequence ID" value="GGF17303.1"/>
    <property type="molecule type" value="Genomic_DNA"/>
</dbReference>
<feature type="domain" description="Dienelactone hydrolase" evidence="1">
    <location>
        <begin position="14"/>
        <end position="249"/>
    </location>
</feature>
<dbReference type="Proteomes" id="UP000598775">
    <property type="component" value="Unassembled WGS sequence"/>
</dbReference>
<comment type="caution">
    <text evidence="2">The sequence shown here is derived from an EMBL/GenBank/DDBJ whole genome shotgun (WGS) entry which is preliminary data.</text>
</comment>
<evidence type="ECO:0000313" key="3">
    <source>
        <dbReference type="Proteomes" id="UP000598775"/>
    </source>
</evidence>
<dbReference type="GO" id="GO:0016787">
    <property type="term" value="F:hydrolase activity"/>
    <property type="evidence" value="ECO:0007669"/>
    <property type="project" value="InterPro"/>
</dbReference>
<evidence type="ECO:0000259" key="1">
    <source>
        <dbReference type="Pfam" id="PF01738"/>
    </source>
</evidence>
<sequence length="254" mass="27138">MPSPLRTGFSSGSFRGYLAVPDRPVSQWKGAVIVIHEVWGLVELITNVADRFAAEGFLALAPDLMGEHAIDPAVGAGLQWRLTSPDLDEQRAAQARLAELAAPVTQPSFAVAALTRLVECIDFLAAQKGVDGRIGVTGFSFGGSYAVTLAVVDSRIRASVPFYGAVALPSAVLADLACPVLYVVGEDDEVLMDALPALTETMRHSGVSFTPYTLSRAGHGFFDDSNNRAYRKEAATDSWVKCLDFFEEALSSPN</sequence>
<dbReference type="PANTHER" id="PTHR46623:SF6">
    <property type="entry name" value="ALPHA_BETA-HYDROLASES SUPERFAMILY PROTEIN"/>
    <property type="match status" value="1"/>
</dbReference>
<name>A0A917B3K9_9MICO</name>
<keyword evidence="3" id="KW-1185">Reference proteome</keyword>
<dbReference type="AlphaFoldDB" id="A0A917B3K9"/>
<dbReference type="SUPFAM" id="SSF53474">
    <property type="entry name" value="alpha/beta-Hydrolases"/>
    <property type="match status" value="1"/>
</dbReference>
<dbReference type="Pfam" id="PF01738">
    <property type="entry name" value="DLH"/>
    <property type="match status" value="1"/>
</dbReference>
<protein>
    <recommendedName>
        <fullName evidence="1">Dienelactone hydrolase domain-containing protein</fullName>
    </recommendedName>
</protein>
<dbReference type="PANTHER" id="PTHR46623">
    <property type="entry name" value="CARBOXYMETHYLENEBUTENOLIDASE-RELATED"/>
    <property type="match status" value="1"/>
</dbReference>
<evidence type="ECO:0000313" key="2">
    <source>
        <dbReference type="EMBL" id="GGF17303.1"/>
    </source>
</evidence>
<proteinExistence type="predicted"/>